<evidence type="ECO:0000259" key="3">
    <source>
        <dbReference type="Pfam" id="PF01467"/>
    </source>
</evidence>
<sequence length="196" mass="22476">LAKIVSLEKLSKIVNELKKKKKKVSLCHGTFDLLHIGHIDHFEASKKISDFLIVSVTADKFVLKGPNRPRFKLSERVRFLSKINSIDYVVESHNETAIEIIKTLKPSFYCKGPDYSKNCNDITNNIQKEVKAIKSVGGKIIYTKTVKYSSSNILNSIKENNIFSNHNFIKNFKNKINFNQDFIKFSKINNLKVLIV</sequence>
<keyword evidence="1" id="KW-0808">Transferase</keyword>
<evidence type="ECO:0000256" key="2">
    <source>
        <dbReference type="ARBA" id="ARBA00022695"/>
    </source>
</evidence>
<name>A0A383A4G9_9ZZZZ</name>
<dbReference type="PANTHER" id="PTHR43793">
    <property type="entry name" value="FAD SYNTHASE"/>
    <property type="match status" value="1"/>
</dbReference>
<dbReference type="InterPro" id="IPR004821">
    <property type="entry name" value="Cyt_trans-like"/>
</dbReference>
<evidence type="ECO:0000256" key="1">
    <source>
        <dbReference type="ARBA" id="ARBA00022679"/>
    </source>
</evidence>
<reference evidence="4" key="1">
    <citation type="submission" date="2018-05" db="EMBL/GenBank/DDBJ databases">
        <authorList>
            <person name="Lanie J.A."/>
            <person name="Ng W.-L."/>
            <person name="Kazmierczak K.M."/>
            <person name="Andrzejewski T.M."/>
            <person name="Davidsen T.M."/>
            <person name="Wayne K.J."/>
            <person name="Tettelin H."/>
            <person name="Glass J.I."/>
            <person name="Rusch D."/>
            <person name="Podicherti R."/>
            <person name="Tsui H.-C.T."/>
            <person name="Winkler M.E."/>
        </authorList>
    </citation>
    <scope>NUCLEOTIDE SEQUENCE</scope>
</reference>
<dbReference type="NCBIfam" id="TIGR00125">
    <property type="entry name" value="cyt_tran_rel"/>
    <property type="match status" value="1"/>
</dbReference>
<keyword evidence="2" id="KW-0548">Nucleotidyltransferase</keyword>
<dbReference type="PANTHER" id="PTHR43793:SF1">
    <property type="entry name" value="FAD SYNTHASE"/>
    <property type="match status" value="1"/>
</dbReference>
<dbReference type="Gene3D" id="3.40.50.620">
    <property type="entry name" value="HUPs"/>
    <property type="match status" value="1"/>
</dbReference>
<dbReference type="SUPFAM" id="SSF52374">
    <property type="entry name" value="Nucleotidylyl transferase"/>
    <property type="match status" value="1"/>
</dbReference>
<feature type="non-terminal residue" evidence="4">
    <location>
        <position position="1"/>
    </location>
</feature>
<accession>A0A383A4G9</accession>
<feature type="domain" description="Cytidyltransferase-like" evidence="3">
    <location>
        <begin position="26"/>
        <end position="153"/>
    </location>
</feature>
<proteinExistence type="predicted"/>
<dbReference type="InterPro" id="IPR050385">
    <property type="entry name" value="Archaeal_FAD_synthase"/>
</dbReference>
<protein>
    <recommendedName>
        <fullName evidence="3">Cytidyltransferase-like domain-containing protein</fullName>
    </recommendedName>
</protein>
<dbReference type="EMBL" id="UINC01189078">
    <property type="protein sequence ID" value="SVE02604.1"/>
    <property type="molecule type" value="Genomic_DNA"/>
</dbReference>
<organism evidence="4">
    <name type="scientific">marine metagenome</name>
    <dbReference type="NCBI Taxonomy" id="408172"/>
    <lineage>
        <taxon>unclassified sequences</taxon>
        <taxon>metagenomes</taxon>
        <taxon>ecological metagenomes</taxon>
    </lineage>
</organism>
<feature type="non-terminal residue" evidence="4">
    <location>
        <position position="196"/>
    </location>
</feature>
<dbReference type="GO" id="GO:0016779">
    <property type="term" value="F:nucleotidyltransferase activity"/>
    <property type="evidence" value="ECO:0007669"/>
    <property type="project" value="UniProtKB-KW"/>
</dbReference>
<dbReference type="Pfam" id="PF01467">
    <property type="entry name" value="CTP_transf_like"/>
    <property type="match status" value="1"/>
</dbReference>
<dbReference type="AlphaFoldDB" id="A0A383A4G9"/>
<dbReference type="InterPro" id="IPR014729">
    <property type="entry name" value="Rossmann-like_a/b/a_fold"/>
</dbReference>
<gene>
    <name evidence="4" type="ORF">METZ01_LOCUS455458</name>
</gene>
<evidence type="ECO:0000313" key="4">
    <source>
        <dbReference type="EMBL" id="SVE02604.1"/>
    </source>
</evidence>